<dbReference type="Proteomes" id="UP000297452">
    <property type="component" value="Unassembled WGS sequence"/>
</dbReference>
<sequence length="211" mass="24578">MANNVDWLGKMIRNEGDKYSDLIIIFQGVTFHVHRNVICVQSEFFTAMVESEWKDGTACEILLESDVADLYVFQRMIRFFYHRSLDNEQDLVTLTKLYIVGEKWNIPFLKENAASKVGVLLNTCSRRGYSPTDAVFKMLKLAYACLPELDTDLKYVILHHVLKHEYLEPLMNGRDFRAFVARNGIMAMDLLKAQLQTHRMALYIEQRSKDQ</sequence>
<dbReference type="PANTHER" id="PTHR47843">
    <property type="entry name" value="BTB DOMAIN-CONTAINING PROTEIN-RELATED"/>
    <property type="match status" value="1"/>
</dbReference>
<dbReference type="SMART" id="SM00225">
    <property type="entry name" value="BTB"/>
    <property type="match status" value="1"/>
</dbReference>
<proteinExistence type="predicted"/>
<dbReference type="PROSITE" id="PS50097">
    <property type="entry name" value="BTB"/>
    <property type="match status" value="1"/>
</dbReference>
<gene>
    <name evidence="2" type="ORF">BOTNAR_0008g00110</name>
</gene>
<reference evidence="2 3" key="1">
    <citation type="submission" date="2017-12" db="EMBL/GenBank/DDBJ databases">
        <title>Comparative genomics of Botrytis spp.</title>
        <authorList>
            <person name="Valero-Jimenez C.A."/>
            <person name="Tapia P."/>
            <person name="Veloso J."/>
            <person name="Silva-Moreno E."/>
            <person name="Staats M."/>
            <person name="Valdes J.H."/>
            <person name="Van Kan J.A.L."/>
        </authorList>
    </citation>
    <scope>NUCLEOTIDE SEQUENCE [LARGE SCALE GENOMIC DNA]</scope>
    <source>
        <strain evidence="2 3">MUCL2120</strain>
    </source>
</reference>
<dbReference type="InterPro" id="IPR011333">
    <property type="entry name" value="SKP1/BTB/POZ_sf"/>
</dbReference>
<accession>A0A4Z1J7R7</accession>
<evidence type="ECO:0000313" key="2">
    <source>
        <dbReference type="EMBL" id="TGO69646.1"/>
    </source>
</evidence>
<evidence type="ECO:0000313" key="3">
    <source>
        <dbReference type="Proteomes" id="UP000297452"/>
    </source>
</evidence>
<comment type="caution">
    <text evidence="2">The sequence shown here is derived from an EMBL/GenBank/DDBJ whole genome shotgun (WGS) entry which is preliminary data.</text>
</comment>
<dbReference type="Gene3D" id="3.30.710.10">
    <property type="entry name" value="Potassium Channel Kv1.1, Chain A"/>
    <property type="match status" value="1"/>
</dbReference>
<dbReference type="EMBL" id="PQXJ01000008">
    <property type="protein sequence ID" value="TGO69646.1"/>
    <property type="molecule type" value="Genomic_DNA"/>
</dbReference>
<dbReference type="InterPro" id="IPR000210">
    <property type="entry name" value="BTB/POZ_dom"/>
</dbReference>
<dbReference type="AlphaFoldDB" id="A0A4Z1J7R7"/>
<dbReference type="STRING" id="278944.A0A4Z1J7R7"/>
<organism evidence="2 3">
    <name type="scientific">Botryotinia narcissicola</name>
    <dbReference type="NCBI Taxonomy" id="278944"/>
    <lineage>
        <taxon>Eukaryota</taxon>
        <taxon>Fungi</taxon>
        <taxon>Dikarya</taxon>
        <taxon>Ascomycota</taxon>
        <taxon>Pezizomycotina</taxon>
        <taxon>Leotiomycetes</taxon>
        <taxon>Helotiales</taxon>
        <taxon>Sclerotiniaceae</taxon>
        <taxon>Botryotinia</taxon>
    </lineage>
</organism>
<dbReference type="CDD" id="cd18186">
    <property type="entry name" value="BTB_POZ_ZBTB_KLHL-like"/>
    <property type="match status" value="1"/>
</dbReference>
<keyword evidence="3" id="KW-1185">Reference proteome</keyword>
<evidence type="ECO:0000259" key="1">
    <source>
        <dbReference type="PROSITE" id="PS50097"/>
    </source>
</evidence>
<dbReference type="Pfam" id="PF00651">
    <property type="entry name" value="BTB"/>
    <property type="match status" value="1"/>
</dbReference>
<dbReference type="OrthoDB" id="6359816at2759"/>
<name>A0A4Z1J7R7_9HELO</name>
<dbReference type="SUPFAM" id="SSF54695">
    <property type="entry name" value="POZ domain"/>
    <property type="match status" value="1"/>
</dbReference>
<dbReference type="PANTHER" id="PTHR47843:SF5">
    <property type="entry name" value="BTB_POZ DOMAIN PROTEIN"/>
    <property type="match status" value="1"/>
</dbReference>
<protein>
    <recommendedName>
        <fullName evidence="1">BTB domain-containing protein</fullName>
    </recommendedName>
</protein>
<feature type="domain" description="BTB" evidence="1">
    <location>
        <begin position="20"/>
        <end position="89"/>
    </location>
</feature>